<sequence>MGFLTSSLKILDTIGWGSPDELKEYIPKEDLYPGHPAHQSWAAQGFVRFARGPDQGNGVPPSLESLQEREVAPEILLSTGTLKRGGERVGHLTPPALWELDLPIVAGARIQGNRDSTWGIGV</sequence>
<dbReference type="Proteomes" id="UP000823775">
    <property type="component" value="Unassembled WGS sequence"/>
</dbReference>
<accession>A0ABS8SZB9</accession>
<evidence type="ECO:0000313" key="1">
    <source>
        <dbReference type="EMBL" id="MCD7464414.1"/>
    </source>
</evidence>
<keyword evidence="2" id="KW-1185">Reference proteome</keyword>
<proteinExistence type="predicted"/>
<evidence type="ECO:0000313" key="2">
    <source>
        <dbReference type="Proteomes" id="UP000823775"/>
    </source>
</evidence>
<protein>
    <submittedName>
        <fullName evidence="1">Uncharacterized protein</fullName>
    </submittedName>
</protein>
<name>A0ABS8SZB9_DATST</name>
<gene>
    <name evidence="1" type="ORF">HAX54_052699</name>
</gene>
<organism evidence="1 2">
    <name type="scientific">Datura stramonium</name>
    <name type="common">Jimsonweed</name>
    <name type="synonym">Common thornapple</name>
    <dbReference type="NCBI Taxonomy" id="4076"/>
    <lineage>
        <taxon>Eukaryota</taxon>
        <taxon>Viridiplantae</taxon>
        <taxon>Streptophyta</taxon>
        <taxon>Embryophyta</taxon>
        <taxon>Tracheophyta</taxon>
        <taxon>Spermatophyta</taxon>
        <taxon>Magnoliopsida</taxon>
        <taxon>eudicotyledons</taxon>
        <taxon>Gunneridae</taxon>
        <taxon>Pentapetalae</taxon>
        <taxon>asterids</taxon>
        <taxon>lamiids</taxon>
        <taxon>Solanales</taxon>
        <taxon>Solanaceae</taxon>
        <taxon>Solanoideae</taxon>
        <taxon>Datureae</taxon>
        <taxon>Datura</taxon>
    </lineage>
</organism>
<feature type="non-terminal residue" evidence="1">
    <location>
        <position position="122"/>
    </location>
</feature>
<comment type="caution">
    <text evidence="1">The sequence shown here is derived from an EMBL/GenBank/DDBJ whole genome shotgun (WGS) entry which is preliminary data.</text>
</comment>
<reference evidence="1 2" key="1">
    <citation type="journal article" date="2021" name="BMC Genomics">
        <title>Datura genome reveals duplications of psychoactive alkaloid biosynthetic genes and high mutation rate following tissue culture.</title>
        <authorList>
            <person name="Rajewski A."/>
            <person name="Carter-House D."/>
            <person name="Stajich J."/>
            <person name="Litt A."/>
        </authorList>
    </citation>
    <scope>NUCLEOTIDE SEQUENCE [LARGE SCALE GENOMIC DNA]</scope>
    <source>
        <strain evidence="1">AR-01</strain>
    </source>
</reference>
<dbReference type="EMBL" id="JACEIK010000963">
    <property type="protein sequence ID" value="MCD7464414.1"/>
    <property type="molecule type" value="Genomic_DNA"/>
</dbReference>